<evidence type="ECO:0000256" key="1">
    <source>
        <dbReference type="ARBA" id="ARBA00004141"/>
    </source>
</evidence>
<dbReference type="Proteomes" id="UP000887013">
    <property type="component" value="Unassembled WGS sequence"/>
</dbReference>
<proteinExistence type="predicted"/>
<dbReference type="InterPro" id="IPR000832">
    <property type="entry name" value="GPCR_2_secretin-like"/>
</dbReference>
<accession>A0A8X6NCR6</accession>
<reference evidence="6" key="1">
    <citation type="submission" date="2020-08" db="EMBL/GenBank/DDBJ databases">
        <title>Multicomponent nature underlies the extraordinary mechanical properties of spider dragline silk.</title>
        <authorList>
            <person name="Kono N."/>
            <person name="Nakamura H."/>
            <person name="Mori M."/>
            <person name="Yoshida Y."/>
            <person name="Ohtoshi R."/>
            <person name="Malay A.D."/>
            <person name="Moran D.A.P."/>
            <person name="Tomita M."/>
            <person name="Numata K."/>
            <person name="Arakawa K."/>
        </authorList>
    </citation>
    <scope>NUCLEOTIDE SEQUENCE</scope>
</reference>
<evidence type="ECO:0000313" key="7">
    <source>
        <dbReference type="Proteomes" id="UP000887013"/>
    </source>
</evidence>
<evidence type="ECO:0000256" key="5">
    <source>
        <dbReference type="SAM" id="Phobius"/>
    </source>
</evidence>
<evidence type="ECO:0000256" key="2">
    <source>
        <dbReference type="ARBA" id="ARBA00022692"/>
    </source>
</evidence>
<dbReference type="PANTHER" id="PTHR47767">
    <property type="entry name" value="ADHESION G PROTEIN-COUPLED RECEPTOR G7"/>
    <property type="match status" value="1"/>
</dbReference>
<keyword evidence="4 5" id="KW-0472">Membrane</keyword>
<dbReference type="GO" id="GO:0016020">
    <property type="term" value="C:membrane"/>
    <property type="evidence" value="ECO:0007669"/>
    <property type="project" value="UniProtKB-SubCell"/>
</dbReference>
<dbReference type="EMBL" id="BMAW01056596">
    <property type="protein sequence ID" value="GFT06561.1"/>
    <property type="molecule type" value="Genomic_DNA"/>
</dbReference>
<dbReference type="Gene3D" id="1.20.1070.10">
    <property type="entry name" value="Rhodopsin 7-helix transmembrane proteins"/>
    <property type="match status" value="1"/>
</dbReference>
<keyword evidence="3 5" id="KW-1133">Transmembrane helix</keyword>
<comment type="subcellular location">
    <subcellularLocation>
        <location evidence="1">Membrane</location>
        <topology evidence="1">Multi-pass membrane protein</topology>
    </subcellularLocation>
</comment>
<gene>
    <name evidence="6" type="primary">Adgrg4_1</name>
    <name evidence="6" type="ORF">NPIL_2961</name>
</gene>
<protein>
    <submittedName>
        <fullName evidence="6">Adhesion G-protein coupled receptor G4</fullName>
    </submittedName>
</protein>
<comment type="caution">
    <text evidence="6">The sequence shown here is derived from an EMBL/GenBank/DDBJ whole genome shotgun (WGS) entry which is preliminary data.</text>
</comment>
<organism evidence="6 7">
    <name type="scientific">Nephila pilipes</name>
    <name type="common">Giant wood spider</name>
    <name type="synonym">Nephila maculata</name>
    <dbReference type="NCBI Taxonomy" id="299642"/>
    <lineage>
        <taxon>Eukaryota</taxon>
        <taxon>Metazoa</taxon>
        <taxon>Ecdysozoa</taxon>
        <taxon>Arthropoda</taxon>
        <taxon>Chelicerata</taxon>
        <taxon>Arachnida</taxon>
        <taxon>Araneae</taxon>
        <taxon>Araneomorphae</taxon>
        <taxon>Entelegynae</taxon>
        <taxon>Araneoidea</taxon>
        <taxon>Nephilidae</taxon>
        <taxon>Nephila</taxon>
    </lineage>
</organism>
<dbReference type="OrthoDB" id="283575at2759"/>
<dbReference type="Pfam" id="PF00002">
    <property type="entry name" value="7tm_2"/>
    <property type="match status" value="1"/>
</dbReference>
<keyword evidence="6" id="KW-0675">Receptor</keyword>
<evidence type="ECO:0000256" key="3">
    <source>
        <dbReference type="ARBA" id="ARBA00022989"/>
    </source>
</evidence>
<name>A0A8X6NCR6_NEPPI</name>
<sequence length="160" mass="18532">MLNQRSPGYNSDHTSVSMLMNSMFVVESLKGHGLWRNDVCNILSFEEKNHYFYQYVKVLFFFSGIPFIIVGVTVLMDWEVYYNRNEYCMLSASNPYVYYISFLGPSCLILFVNLTVFLMVTRVLFTPRNVSAKKPPQCSKKEKILVTTAQVRGAFTVMVR</sequence>
<feature type="transmembrane region" description="Helical" evidence="5">
    <location>
        <begin position="96"/>
        <end position="125"/>
    </location>
</feature>
<evidence type="ECO:0000256" key="4">
    <source>
        <dbReference type="ARBA" id="ARBA00023136"/>
    </source>
</evidence>
<dbReference type="GO" id="GO:0004930">
    <property type="term" value="F:G protein-coupled receptor activity"/>
    <property type="evidence" value="ECO:0007669"/>
    <property type="project" value="InterPro"/>
</dbReference>
<keyword evidence="7" id="KW-1185">Reference proteome</keyword>
<dbReference type="InterPro" id="IPR053066">
    <property type="entry name" value="ADGR_G7"/>
</dbReference>
<evidence type="ECO:0000313" key="6">
    <source>
        <dbReference type="EMBL" id="GFT06561.1"/>
    </source>
</evidence>
<dbReference type="AlphaFoldDB" id="A0A8X6NCR6"/>
<keyword evidence="2 5" id="KW-0812">Transmembrane</keyword>
<feature type="transmembrane region" description="Helical" evidence="5">
    <location>
        <begin position="58"/>
        <end position="76"/>
    </location>
</feature>